<proteinExistence type="predicted"/>
<dbReference type="RefSeq" id="WP_187731126.1">
    <property type="nucleotide sequence ID" value="NZ_BMFN01000001.1"/>
</dbReference>
<dbReference type="KEGG" id="hqi:H9L05_11495"/>
<dbReference type="AlphaFoldDB" id="A0A7H0GR94"/>
<dbReference type="Proteomes" id="UP000516093">
    <property type="component" value="Chromosome"/>
</dbReference>
<dbReference type="PROSITE" id="PS51257">
    <property type="entry name" value="PROKAR_LIPOPROTEIN"/>
    <property type="match status" value="1"/>
</dbReference>
<accession>A0A7H0GR94</accession>
<protein>
    <submittedName>
        <fullName evidence="1">Uncharacterized protein</fullName>
    </submittedName>
</protein>
<dbReference type="EMBL" id="CP060784">
    <property type="protein sequence ID" value="QNP50810.1"/>
    <property type="molecule type" value="Genomic_DNA"/>
</dbReference>
<keyword evidence="2" id="KW-1185">Reference proteome</keyword>
<gene>
    <name evidence="1" type="ORF">H9L05_11495</name>
</gene>
<sequence length="206" mass="22868">MRHFLCSAFLLIVLGACSRPDSTQIESSDTASATAPAEPMDTTRAPAVNAQSDTLKTVQRRRRFSSPSTDDEFKLVLRGPSLLAGEATFTITNSSGETIFREVLSAADLEASMVYEMKNSTATQAEREAFVRRRMDEFFADKNFRTPAVTAKDTYQAGTIDRTTWDDLRRRPDSIGFQYLVGKEDGRRIAWSPIKQQVVRIGSIGG</sequence>
<evidence type="ECO:0000313" key="2">
    <source>
        <dbReference type="Proteomes" id="UP000516093"/>
    </source>
</evidence>
<reference evidence="1 2" key="1">
    <citation type="submission" date="2020-08" db="EMBL/GenBank/DDBJ databases">
        <title>Genome sequence of Hymenobacter qilianensis JCM 19763T.</title>
        <authorList>
            <person name="Hyun D.-W."/>
            <person name="Bae J.-W."/>
        </authorList>
    </citation>
    <scope>NUCLEOTIDE SEQUENCE [LARGE SCALE GENOMIC DNA]</scope>
    <source>
        <strain evidence="1 2">JCM 19763</strain>
    </source>
</reference>
<organism evidence="1 2">
    <name type="scientific">Hymenobacter qilianensis</name>
    <dbReference type="NCBI Taxonomy" id="1385715"/>
    <lineage>
        <taxon>Bacteria</taxon>
        <taxon>Pseudomonadati</taxon>
        <taxon>Bacteroidota</taxon>
        <taxon>Cytophagia</taxon>
        <taxon>Cytophagales</taxon>
        <taxon>Hymenobacteraceae</taxon>
        <taxon>Hymenobacter</taxon>
    </lineage>
</organism>
<name>A0A7H0GR94_9BACT</name>
<evidence type="ECO:0000313" key="1">
    <source>
        <dbReference type="EMBL" id="QNP50810.1"/>
    </source>
</evidence>